<dbReference type="RefSeq" id="WP_203596571.1">
    <property type="nucleotide sequence ID" value="NZ_JAAGLI010000422.1"/>
</dbReference>
<dbReference type="InterPro" id="IPR014031">
    <property type="entry name" value="Ketoacyl_synth_C"/>
</dbReference>
<dbReference type="InterPro" id="IPR016039">
    <property type="entry name" value="Thiolase-like"/>
</dbReference>
<dbReference type="PANTHER" id="PTHR43775">
    <property type="entry name" value="FATTY ACID SYNTHASE"/>
    <property type="match status" value="1"/>
</dbReference>
<dbReference type="GO" id="GO:0004312">
    <property type="term" value="F:fatty acid synthase activity"/>
    <property type="evidence" value="ECO:0007669"/>
    <property type="project" value="TreeGrafter"/>
</dbReference>
<organism evidence="3 4">
    <name type="scientific">Actinomadura bangladeshensis</name>
    <dbReference type="NCBI Taxonomy" id="453573"/>
    <lineage>
        <taxon>Bacteria</taxon>
        <taxon>Bacillati</taxon>
        <taxon>Actinomycetota</taxon>
        <taxon>Actinomycetes</taxon>
        <taxon>Streptosporangiales</taxon>
        <taxon>Thermomonosporaceae</taxon>
        <taxon>Actinomadura</taxon>
    </lineage>
</organism>
<dbReference type="Gene3D" id="3.40.47.10">
    <property type="match status" value="1"/>
</dbReference>
<gene>
    <name evidence="3" type="ORF">G3I70_16925</name>
</gene>
<keyword evidence="1" id="KW-0808">Transferase</keyword>
<evidence type="ECO:0000313" key="3">
    <source>
        <dbReference type="EMBL" id="NEA24161.1"/>
    </source>
</evidence>
<evidence type="ECO:0000259" key="2">
    <source>
        <dbReference type="PROSITE" id="PS52004"/>
    </source>
</evidence>
<dbReference type="PROSITE" id="PS52004">
    <property type="entry name" value="KS3_2"/>
    <property type="match status" value="1"/>
</dbReference>
<dbReference type="SMART" id="SM00825">
    <property type="entry name" value="PKS_KS"/>
    <property type="match status" value="1"/>
</dbReference>
<dbReference type="GO" id="GO:0006633">
    <property type="term" value="P:fatty acid biosynthetic process"/>
    <property type="evidence" value="ECO:0007669"/>
    <property type="project" value="TreeGrafter"/>
</dbReference>
<evidence type="ECO:0000313" key="4">
    <source>
        <dbReference type="Proteomes" id="UP000475532"/>
    </source>
</evidence>
<dbReference type="Pfam" id="PF02801">
    <property type="entry name" value="Ketoacyl-synt_C"/>
    <property type="match status" value="1"/>
</dbReference>
<dbReference type="AlphaFoldDB" id="A0A6L9QFC1"/>
<comment type="caution">
    <text evidence="3">The sequence shown here is derived from an EMBL/GenBank/DDBJ whole genome shotgun (WGS) entry which is preliminary data.</text>
</comment>
<name>A0A6L9QFC1_9ACTN</name>
<reference evidence="3 4" key="1">
    <citation type="submission" date="2020-01" db="EMBL/GenBank/DDBJ databases">
        <title>Insect and environment-associated Actinomycetes.</title>
        <authorList>
            <person name="Currrie C."/>
            <person name="Chevrette M."/>
            <person name="Carlson C."/>
            <person name="Stubbendieck R."/>
            <person name="Wendt-Pienkowski E."/>
        </authorList>
    </citation>
    <scope>NUCLEOTIDE SEQUENCE [LARGE SCALE GENOMIC DNA]</scope>
    <source>
        <strain evidence="3 4">SID10258</strain>
    </source>
</reference>
<sequence length="100" mass="9864">REGRPVLAVLRGSAVNQDGASNGLTAPNGTAQEQVIRDALDRAGIGPAGVDAIEAHGTGTALGDPVEAGALARTYGAARAADDPVRLGSLKSNIGHAQAA</sequence>
<feature type="non-terminal residue" evidence="3">
    <location>
        <position position="1"/>
    </location>
</feature>
<dbReference type="InterPro" id="IPR050091">
    <property type="entry name" value="PKS_NRPS_Biosynth_Enz"/>
</dbReference>
<feature type="non-terminal residue" evidence="3">
    <location>
        <position position="100"/>
    </location>
</feature>
<dbReference type="SUPFAM" id="SSF53901">
    <property type="entry name" value="Thiolase-like"/>
    <property type="match status" value="1"/>
</dbReference>
<dbReference type="PANTHER" id="PTHR43775:SF51">
    <property type="entry name" value="INACTIVE PHENOLPHTHIOCEROL SYNTHESIS POLYKETIDE SYNTHASE TYPE I PKS1-RELATED"/>
    <property type="match status" value="1"/>
</dbReference>
<evidence type="ECO:0000256" key="1">
    <source>
        <dbReference type="ARBA" id="ARBA00022679"/>
    </source>
</evidence>
<protein>
    <submittedName>
        <fullName evidence="3">Modular polyketide synthase</fullName>
    </submittedName>
</protein>
<proteinExistence type="predicted"/>
<dbReference type="EMBL" id="JAAGLI010000422">
    <property type="protein sequence ID" value="NEA24161.1"/>
    <property type="molecule type" value="Genomic_DNA"/>
</dbReference>
<accession>A0A6L9QFC1</accession>
<feature type="domain" description="Ketosynthase family 3 (KS3)" evidence="2">
    <location>
        <begin position="1"/>
        <end position="100"/>
    </location>
</feature>
<dbReference type="InterPro" id="IPR020841">
    <property type="entry name" value="PKS_Beta-ketoAc_synthase_dom"/>
</dbReference>
<dbReference type="Proteomes" id="UP000475532">
    <property type="component" value="Unassembled WGS sequence"/>
</dbReference>